<reference evidence="3 4" key="1">
    <citation type="journal article" date="2012" name="Genome Biol.">
        <title>The genome of the polar eukaryotic microalga coccomyxa subellipsoidea reveals traits of cold adaptation.</title>
        <authorList>
            <person name="Blanc G."/>
            <person name="Agarkova I."/>
            <person name="Grimwood J."/>
            <person name="Kuo A."/>
            <person name="Brueggeman A."/>
            <person name="Dunigan D."/>
            <person name="Gurnon J."/>
            <person name="Ladunga I."/>
            <person name="Lindquist E."/>
            <person name="Lucas S."/>
            <person name="Pangilinan J."/>
            <person name="Proschold T."/>
            <person name="Salamov A."/>
            <person name="Schmutz J."/>
            <person name="Weeks D."/>
            <person name="Yamada T."/>
            <person name="Claverie J.M."/>
            <person name="Grigoriev I."/>
            <person name="Van Etten J."/>
            <person name="Lomsadze A."/>
            <person name="Borodovsky M."/>
        </authorList>
    </citation>
    <scope>NUCLEOTIDE SEQUENCE [LARGE SCALE GENOMIC DNA]</scope>
    <source>
        <strain evidence="3 4">C-169</strain>
    </source>
</reference>
<dbReference type="GeneID" id="17041354"/>
<dbReference type="PROSITE" id="PS51257">
    <property type="entry name" value="PROKAR_LIPOPROTEIN"/>
    <property type="match status" value="1"/>
</dbReference>
<dbReference type="Proteomes" id="UP000007264">
    <property type="component" value="Unassembled WGS sequence"/>
</dbReference>
<feature type="signal peptide" evidence="2">
    <location>
        <begin position="1"/>
        <end position="21"/>
    </location>
</feature>
<dbReference type="EMBL" id="AGSI01000007">
    <property type="protein sequence ID" value="EIE23362.1"/>
    <property type="molecule type" value="Genomic_DNA"/>
</dbReference>
<sequence>MCRYIVCALLLAAACMPDVGAGNRLTPRARQVLQASDGTTSAAYLASSKASDAAQPPDSNLGRRLQQGTPANTGTPSDAYGTTTGKQGKSGGAPFSATAPAPSMTMAYQTNQGKQGQGILGTAESGLSAGDRGSQTIGSTGNDGVSGTGASGSGASADQSCANGASIAPAPAS</sequence>
<organism evidence="3 4">
    <name type="scientific">Coccomyxa subellipsoidea (strain C-169)</name>
    <name type="common">Green microalga</name>
    <dbReference type="NCBI Taxonomy" id="574566"/>
    <lineage>
        <taxon>Eukaryota</taxon>
        <taxon>Viridiplantae</taxon>
        <taxon>Chlorophyta</taxon>
        <taxon>core chlorophytes</taxon>
        <taxon>Trebouxiophyceae</taxon>
        <taxon>Trebouxiophyceae incertae sedis</taxon>
        <taxon>Coccomyxaceae</taxon>
        <taxon>Coccomyxa</taxon>
        <taxon>Coccomyxa subellipsoidea</taxon>
    </lineage>
</organism>
<protein>
    <submittedName>
        <fullName evidence="3">Uncharacterized protein</fullName>
    </submittedName>
</protein>
<comment type="caution">
    <text evidence="3">The sequence shown here is derived from an EMBL/GenBank/DDBJ whole genome shotgun (WGS) entry which is preliminary data.</text>
</comment>
<name>I0YY93_COCSC</name>
<evidence type="ECO:0000256" key="1">
    <source>
        <dbReference type="SAM" id="MobiDB-lite"/>
    </source>
</evidence>
<feature type="compositionally biased region" description="Polar residues" evidence="1">
    <location>
        <begin position="133"/>
        <end position="143"/>
    </location>
</feature>
<dbReference type="RefSeq" id="XP_005647906.1">
    <property type="nucleotide sequence ID" value="XM_005647849.1"/>
</dbReference>
<feature type="compositionally biased region" description="Polar residues" evidence="1">
    <location>
        <begin position="66"/>
        <end position="76"/>
    </location>
</feature>
<evidence type="ECO:0000313" key="3">
    <source>
        <dbReference type="EMBL" id="EIE23362.1"/>
    </source>
</evidence>
<feature type="compositionally biased region" description="Low complexity" evidence="1">
    <location>
        <begin position="153"/>
        <end position="162"/>
    </location>
</feature>
<dbReference type="AlphaFoldDB" id="I0YY93"/>
<proteinExistence type="predicted"/>
<gene>
    <name evidence="3" type="ORF">COCSUDRAFT_41624</name>
</gene>
<evidence type="ECO:0000256" key="2">
    <source>
        <dbReference type="SAM" id="SignalP"/>
    </source>
</evidence>
<dbReference type="KEGG" id="csl:COCSUDRAFT_41624"/>
<keyword evidence="2" id="KW-0732">Signal</keyword>
<feature type="region of interest" description="Disordered" evidence="1">
    <location>
        <begin position="47"/>
        <end position="173"/>
    </location>
</feature>
<accession>I0YY93</accession>
<feature type="chain" id="PRO_5003636530" evidence="2">
    <location>
        <begin position="22"/>
        <end position="173"/>
    </location>
</feature>
<keyword evidence="4" id="KW-1185">Reference proteome</keyword>
<evidence type="ECO:0000313" key="4">
    <source>
        <dbReference type="Proteomes" id="UP000007264"/>
    </source>
</evidence>